<accession>A0A8S9UUQ8</accession>
<reference evidence="1" key="1">
    <citation type="submission" date="2020-03" db="EMBL/GenBank/DDBJ databases">
        <title>Hybrid Assembly of Korean Phytophthora infestans isolates.</title>
        <authorList>
            <person name="Prokchorchik M."/>
            <person name="Lee Y."/>
            <person name="Seo J."/>
            <person name="Cho J.-H."/>
            <person name="Park Y.-E."/>
            <person name="Jang D.-C."/>
            <person name="Im J.-S."/>
            <person name="Choi J.-G."/>
            <person name="Park H.-J."/>
            <person name="Lee G.-B."/>
            <person name="Lee Y.-G."/>
            <person name="Hong S.-Y."/>
            <person name="Cho K."/>
            <person name="Sohn K.H."/>
        </authorList>
    </citation>
    <scope>NUCLEOTIDE SEQUENCE</scope>
    <source>
        <strain evidence="1">KR_2_A2</strain>
    </source>
</reference>
<evidence type="ECO:0000313" key="2">
    <source>
        <dbReference type="Proteomes" id="UP000704712"/>
    </source>
</evidence>
<proteinExistence type="predicted"/>
<evidence type="ECO:0000313" key="1">
    <source>
        <dbReference type="EMBL" id="KAF4144755.1"/>
    </source>
</evidence>
<gene>
    <name evidence="1" type="ORF">GN958_ATG06061</name>
</gene>
<organism evidence="1 2">
    <name type="scientific">Phytophthora infestans</name>
    <name type="common">Potato late blight agent</name>
    <name type="synonym">Botrytis infestans</name>
    <dbReference type="NCBI Taxonomy" id="4787"/>
    <lineage>
        <taxon>Eukaryota</taxon>
        <taxon>Sar</taxon>
        <taxon>Stramenopiles</taxon>
        <taxon>Oomycota</taxon>
        <taxon>Peronosporomycetes</taxon>
        <taxon>Peronosporales</taxon>
        <taxon>Peronosporaceae</taxon>
        <taxon>Phytophthora</taxon>
    </lineage>
</organism>
<protein>
    <submittedName>
        <fullName evidence="1">Uncharacterized protein</fullName>
    </submittedName>
</protein>
<comment type="caution">
    <text evidence="1">The sequence shown here is derived from an EMBL/GenBank/DDBJ whole genome shotgun (WGS) entry which is preliminary data.</text>
</comment>
<sequence>MLARIRSLEYLDVLASTFHLVLSSLFNNFHLEKLPAVRDELSVKSILEFLSIMPQQALPTQKRVKTSRCLPVLDRNTISLIFAFAATRVL</sequence>
<dbReference type="EMBL" id="JAACNO010000804">
    <property type="protein sequence ID" value="KAF4144755.1"/>
    <property type="molecule type" value="Genomic_DNA"/>
</dbReference>
<name>A0A8S9UUQ8_PHYIN</name>
<dbReference type="AlphaFoldDB" id="A0A8S9UUQ8"/>
<dbReference type="Proteomes" id="UP000704712">
    <property type="component" value="Unassembled WGS sequence"/>
</dbReference>